<reference evidence="1" key="1">
    <citation type="journal article" date="2020" name="New Phytol.">
        <title>Comparative genomics reveals dynamic genome evolution in host specialist ectomycorrhizal fungi.</title>
        <authorList>
            <person name="Lofgren L.A."/>
            <person name="Nguyen N.H."/>
            <person name="Vilgalys R."/>
            <person name="Ruytinx J."/>
            <person name="Liao H.L."/>
            <person name="Branco S."/>
            <person name="Kuo A."/>
            <person name="LaButti K."/>
            <person name="Lipzen A."/>
            <person name="Andreopoulos W."/>
            <person name="Pangilinan J."/>
            <person name="Riley R."/>
            <person name="Hundley H."/>
            <person name="Na H."/>
            <person name="Barry K."/>
            <person name="Grigoriev I.V."/>
            <person name="Stajich J.E."/>
            <person name="Kennedy P.G."/>
        </authorList>
    </citation>
    <scope>NUCLEOTIDE SEQUENCE</scope>
    <source>
        <strain evidence="1">DOB743</strain>
    </source>
</reference>
<dbReference type="Gene3D" id="3.60.130.30">
    <property type="match status" value="1"/>
</dbReference>
<keyword evidence="2" id="KW-1185">Reference proteome</keyword>
<comment type="caution">
    <text evidence="1">The sequence shown here is derived from an EMBL/GenBank/DDBJ whole genome shotgun (WGS) entry which is preliminary data.</text>
</comment>
<dbReference type="Proteomes" id="UP000714275">
    <property type="component" value="Unassembled WGS sequence"/>
</dbReference>
<evidence type="ECO:0000313" key="1">
    <source>
        <dbReference type="EMBL" id="KAG1777521.1"/>
    </source>
</evidence>
<evidence type="ECO:0000313" key="2">
    <source>
        <dbReference type="Proteomes" id="UP000714275"/>
    </source>
</evidence>
<feature type="non-terminal residue" evidence="1">
    <location>
        <position position="53"/>
    </location>
</feature>
<dbReference type="EMBL" id="JABBWD010000020">
    <property type="protein sequence ID" value="KAG1777521.1"/>
    <property type="molecule type" value="Genomic_DNA"/>
</dbReference>
<accession>A0A9P6ZXB1</accession>
<gene>
    <name evidence="1" type="ORF">EV702DRAFT_932920</name>
</gene>
<feature type="non-terminal residue" evidence="1">
    <location>
        <position position="1"/>
    </location>
</feature>
<dbReference type="OrthoDB" id="3200752at2759"/>
<protein>
    <submittedName>
        <fullName evidence="1">Uncharacterized protein</fullName>
    </submittedName>
</protein>
<name>A0A9P6ZXB1_9AGAM</name>
<proteinExistence type="predicted"/>
<dbReference type="AlphaFoldDB" id="A0A9P6ZXB1"/>
<organism evidence="1 2">
    <name type="scientific">Suillus placidus</name>
    <dbReference type="NCBI Taxonomy" id="48579"/>
    <lineage>
        <taxon>Eukaryota</taxon>
        <taxon>Fungi</taxon>
        <taxon>Dikarya</taxon>
        <taxon>Basidiomycota</taxon>
        <taxon>Agaricomycotina</taxon>
        <taxon>Agaricomycetes</taxon>
        <taxon>Agaricomycetidae</taxon>
        <taxon>Boletales</taxon>
        <taxon>Suillineae</taxon>
        <taxon>Suillaceae</taxon>
        <taxon>Suillus</taxon>
    </lineage>
</organism>
<sequence>HKAILDIPDLGAQLQYPPGTMAYILGKVLEHGVPGWGDGERIMIAHFVKDKVH</sequence>